<dbReference type="PRINTS" id="PR00368">
    <property type="entry name" value="FADPNR"/>
</dbReference>
<comment type="similarity">
    <text evidence="6">Belongs to the class-II pyridine nucleotide-disulfide oxidoreductase family.</text>
</comment>
<name>A0A0G1UTV5_9BACT</name>
<keyword evidence="3 6" id="KW-0560">Oxidoreductase</keyword>
<keyword evidence="1 6" id="KW-0285">Flavoprotein</keyword>
<comment type="caution">
    <text evidence="9">The sequence shown here is derived from an EMBL/GenBank/DDBJ whole genome shotgun (WGS) entry which is preliminary data.</text>
</comment>
<dbReference type="Pfam" id="PF07992">
    <property type="entry name" value="Pyr_redox_2"/>
    <property type="match status" value="1"/>
</dbReference>
<dbReference type="AlphaFoldDB" id="A0A0G1UTV5"/>
<protein>
    <recommendedName>
        <fullName evidence="6">Thioredoxin reductase</fullName>
        <ecNumber evidence="6">1.8.1.9</ecNumber>
    </recommendedName>
</protein>
<proteinExistence type="inferred from homology"/>
<dbReference type="EC" id="1.8.1.9" evidence="6"/>
<sequence>MNEVRKVIIIGSGPAGYAAALYNARAALVPLVLAGGKWGGQLMLTTKVENWPGSNEGIMGPDLMEKMRQQAKKFGAEIVDKNVTAVDFSKRPFEIHLGGVPPAGGPPSEVYLAEAVIVATGAEAKMLEVGEEKFLGRGVSTCAVCDAPFYKDKITFVVGGGDAAMEEALALVKHAREVIIVHRRDQFRASQIMQDRVLKDHADKIKVIWDSQVAGVAGEENLTKIVVENVKTQAKQELAVDGLFIAIGHKPNTQIFKGQLELDKKGYLVTRWGDLGNFPTQTSVTGVFGAGDVVDFRYRQAVTAAGFGVMAALDAERWLEQQG</sequence>
<evidence type="ECO:0000256" key="1">
    <source>
        <dbReference type="ARBA" id="ARBA00022630"/>
    </source>
</evidence>
<evidence type="ECO:0000256" key="7">
    <source>
        <dbReference type="RuleBase" id="RU003881"/>
    </source>
</evidence>
<comment type="subunit">
    <text evidence="6">Homodimer.</text>
</comment>
<dbReference type="InterPro" id="IPR050097">
    <property type="entry name" value="Ferredoxin-NADP_redctase_2"/>
</dbReference>
<dbReference type="PANTHER" id="PTHR48105">
    <property type="entry name" value="THIOREDOXIN REDUCTASE 1-RELATED-RELATED"/>
    <property type="match status" value="1"/>
</dbReference>
<accession>A0A0G1UTV5</accession>
<evidence type="ECO:0000256" key="6">
    <source>
        <dbReference type="RuleBase" id="RU003880"/>
    </source>
</evidence>
<dbReference type="InterPro" id="IPR036188">
    <property type="entry name" value="FAD/NAD-bd_sf"/>
</dbReference>
<dbReference type="PATRIC" id="fig|1618371.3.peg.640"/>
<dbReference type="Proteomes" id="UP000033860">
    <property type="component" value="Unassembled WGS sequence"/>
</dbReference>
<dbReference type="InterPro" id="IPR023753">
    <property type="entry name" value="FAD/NAD-binding_dom"/>
</dbReference>
<evidence type="ECO:0000313" key="9">
    <source>
        <dbReference type="EMBL" id="KKU61135.1"/>
    </source>
</evidence>
<keyword evidence="4" id="KW-1015">Disulfide bond</keyword>
<dbReference type="NCBIfam" id="TIGR01292">
    <property type="entry name" value="TRX_reduct"/>
    <property type="match status" value="1"/>
</dbReference>
<dbReference type="PRINTS" id="PR00469">
    <property type="entry name" value="PNDRDTASEII"/>
</dbReference>
<evidence type="ECO:0000256" key="2">
    <source>
        <dbReference type="ARBA" id="ARBA00022827"/>
    </source>
</evidence>
<dbReference type="PROSITE" id="PS00573">
    <property type="entry name" value="PYRIDINE_REDOX_2"/>
    <property type="match status" value="1"/>
</dbReference>
<evidence type="ECO:0000313" key="10">
    <source>
        <dbReference type="Proteomes" id="UP000033860"/>
    </source>
</evidence>
<dbReference type="InterPro" id="IPR008255">
    <property type="entry name" value="Pyr_nucl-diS_OxRdtase_2_AS"/>
</dbReference>
<comment type="cofactor">
    <cofactor evidence="7">
        <name>FAD</name>
        <dbReference type="ChEBI" id="CHEBI:57692"/>
    </cofactor>
    <text evidence="7">Binds 1 FAD per subunit.</text>
</comment>
<reference evidence="9 10" key="1">
    <citation type="journal article" date="2015" name="Nature">
        <title>rRNA introns, odd ribosomes, and small enigmatic genomes across a large radiation of phyla.</title>
        <authorList>
            <person name="Brown C.T."/>
            <person name="Hug L.A."/>
            <person name="Thomas B.C."/>
            <person name="Sharon I."/>
            <person name="Castelle C.J."/>
            <person name="Singh A."/>
            <person name="Wilkins M.J."/>
            <person name="Williams K.H."/>
            <person name="Banfield J.F."/>
        </authorList>
    </citation>
    <scope>NUCLEOTIDE SEQUENCE [LARGE SCALE GENOMIC DNA]</scope>
</reference>
<comment type="catalytic activity">
    <reaction evidence="6">
        <text>[thioredoxin]-dithiol + NADP(+) = [thioredoxin]-disulfide + NADPH + H(+)</text>
        <dbReference type="Rhea" id="RHEA:20345"/>
        <dbReference type="Rhea" id="RHEA-COMP:10698"/>
        <dbReference type="Rhea" id="RHEA-COMP:10700"/>
        <dbReference type="ChEBI" id="CHEBI:15378"/>
        <dbReference type="ChEBI" id="CHEBI:29950"/>
        <dbReference type="ChEBI" id="CHEBI:50058"/>
        <dbReference type="ChEBI" id="CHEBI:57783"/>
        <dbReference type="ChEBI" id="CHEBI:58349"/>
        <dbReference type="EC" id="1.8.1.9"/>
    </reaction>
</comment>
<dbReference type="InterPro" id="IPR005982">
    <property type="entry name" value="Thioredox_Rdtase"/>
</dbReference>
<keyword evidence="7" id="KW-0521">NADP</keyword>
<dbReference type="GO" id="GO:0004791">
    <property type="term" value="F:thioredoxin-disulfide reductase (NADPH) activity"/>
    <property type="evidence" value="ECO:0007669"/>
    <property type="project" value="UniProtKB-UniRule"/>
</dbReference>
<organism evidence="9 10">
    <name type="scientific">Candidatus Beckwithbacteria bacterium GW2011_GWB1_47_15</name>
    <dbReference type="NCBI Taxonomy" id="1618371"/>
    <lineage>
        <taxon>Bacteria</taxon>
        <taxon>Candidatus Beckwithiibacteriota</taxon>
    </lineage>
</organism>
<evidence type="ECO:0000256" key="5">
    <source>
        <dbReference type="ARBA" id="ARBA00023284"/>
    </source>
</evidence>
<evidence type="ECO:0000259" key="8">
    <source>
        <dbReference type="Pfam" id="PF07992"/>
    </source>
</evidence>
<dbReference type="SUPFAM" id="SSF51905">
    <property type="entry name" value="FAD/NAD(P)-binding domain"/>
    <property type="match status" value="1"/>
</dbReference>
<dbReference type="EMBL" id="LCNT01000004">
    <property type="protein sequence ID" value="KKU61135.1"/>
    <property type="molecule type" value="Genomic_DNA"/>
</dbReference>
<keyword evidence="5 6" id="KW-0676">Redox-active center</keyword>
<feature type="domain" description="FAD/NAD(P)-binding" evidence="8">
    <location>
        <begin position="6"/>
        <end position="305"/>
    </location>
</feature>
<dbReference type="GO" id="GO:0005737">
    <property type="term" value="C:cytoplasm"/>
    <property type="evidence" value="ECO:0007669"/>
    <property type="project" value="InterPro"/>
</dbReference>
<evidence type="ECO:0000256" key="3">
    <source>
        <dbReference type="ARBA" id="ARBA00023002"/>
    </source>
</evidence>
<evidence type="ECO:0000256" key="4">
    <source>
        <dbReference type="ARBA" id="ARBA00023157"/>
    </source>
</evidence>
<keyword evidence="2 6" id="KW-0274">FAD</keyword>
<dbReference type="GO" id="GO:0019430">
    <property type="term" value="P:removal of superoxide radicals"/>
    <property type="evidence" value="ECO:0007669"/>
    <property type="project" value="UniProtKB-UniRule"/>
</dbReference>
<dbReference type="Gene3D" id="3.50.50.60">
    <property type="entry name" value="FAD/NAD(P)-binding domain"/>
    <property type="match status" value="2"/>
</dbReference>
<gene>
    <name evidence="9" type="ORF">UX85_C0004G0057</name>
</gene>